<dbReference type="Pfam" id="PF04183">
    <property type="entry name" value="IucA_IucC"/>
    <property type="match status" value="1"/>
</dbReference>
<dbReference type="AlphaFoldDB" id="A0A4Y6UQW9"/>
<feature type="compositionally biased region" description="Basic and acidic residues" evidence="3">
    <location>
        <begin position="1"/>
        <end position="13"/>
    </location>
</feature>
<dbReference type="PANTHER" id="PTHR34384:SF6">
    <property type="entry name" value="STAPHYLOFERRIN B SYNTHASE"/>
    <property type="match status" value="1"/>
</dbReference>
<keyword evidence="7" id="KW-1185">Reference proteome</keyword>
<dbReference type="PANTHER" id="PTHR34384">
    <property type="entry name" value="L-2,3-DIAMINOPROPANOATE--CITRATE LIGASE"/>
    <property type="match status" value="1"/>
</dbReference>
<feature type="region of interest" description="Disordered" evidence="3">
    <location>
        <begin position="83"/>
        <end position="112"/>
    </location>
</feature>
<comment type="pathway">
    <text evidence="1">Siderophore biosynthesis.</text>
</comment>
<gene>
    <name evidence="6" type="ORF">FFV09_03640</name>
</gene>
<sequence>MKKKENRERDRYAEALSSPHDAAARRRIFKQLVESLLYEGIVEASETAGPDGLTVWTLAGRDAEGRPVAYRCTGRAHLTFGRLRLTDEPVQREGPRPSGSAERRPTAVSDAGAAAAQAADESAAELAEEARPAAEEARSIALFLLEITLSGTPDPAKRLSFIRELEQTLLNDTLARHWNAVRFRQGLSAAPSDEDWEQRLIDGHPYHPSYKSRIGFRVEDQLAYGPEFGESIRPIWLAVRRERLRFGFSASLSGSGGEEGWIADQSGAAVYAGFRRKLRQAGADERDYGIVPVHPWQWRSVISSALADEIRQGSVILLGETDDVYTAQQSIRTLANRSRPEAYSLKLSLSIVNTSTSRVIAPHTAQNAPLITDWLQGLASRDAYLRDELRLVLLGEIAGAAYDNGHLSDEQRADGYGVLSCIWRESVQPRLQGGEASMPFNGLCCVDAAGRPFIDAWVRRHGAANWLEQLLNVSVLPIIHWLFAHGIAFESHAQNMLLIHEEGWPVRIALKDFHDGIRFKPELLAQPERCPAFADVPAYHRRVNRNSFLVADDPAEVRDFVHDAFFFINLGELALFMHKHYGLSETWFWTEVRAVIASYQRRFPEHRERYELLSPFAATIGVEQLTKRRMYADDELHMHQVPNPLAEASRESRAKTAVPTRT</sequence>
<dbReference type="EMBL" id="CP041217">
    <property type="protein sequence ID" value="QDH20033.1"/>
    <property type="molecule type" value="Genomic_DNA"/>
</dbReference>
<dbReference type="GO" id="GO:0019290">
    <property type="term" value="P:siderophore biosynthetic process"/>
    <property type="evidence" value="ECO:0007669"/>
    <property type="project" value="InterPro"/>
</dbReference>
<evidence type="ECO:0000256" key="2">
    <source>
        <dbReference type="ARBA" id="ARBA00007832"/>
    </source>
</evidence>
<protein>
    <submittedName>
        <fullName evidence="6">IucA/IucC family siderophore biosynthesis protein</fullName>
    </submittedName>
</protein>
<dbReference type="RefSeq" id="WP_141446419.1">
    <property type="nucleotide sequence ID" value="NZ_CP041217.1"/>
</dbReference>
<comment type="similarity">
    <text evidence="2">Belongs to the IucA/IucC family.</text>
</comment>
<evidence type="ECO:0000259" key="5">
    <source>
        <dbReference type="Pfam" id="PF06276"/>
    </source>
</evidence>
<name>A0A4Y6UQW9_SACBS</name>
<organism evidence="6 7">
    <name type="scientific">Saccharibacillus brassicae</name>
    <dbReference type="NCBI Taxonomy" id="2583377"/>
    <lineage>
        <taxon>Bacteria</taxon>
        <taxon>Bacillati</taxon>
        <taxon>Bacillota</taxon>
        <taxon>Bacilli</taxon>
        <taxon>Bacillales</taxon>
        <taxon>Paenibacillaceae</taxon>
        <taxon>Saccharibacillus</taxon>
    </lineage>
</organism>
<dbReference type="Gene3D" id="1.10.510.40">
    <property type="match status" value="1"/>
</dbReference>
<feature type="domain" description="Aerobactin siderophore biosynthesis IucA/IucC-like C-terminal" evidence="5">
    <location>
        <begin position="465"/>
        <end position="636"/>
    </location>
</feature>
<dbReference type="OrthoDB" id="495728at2"/>
<dbReference type="KEGG" id="saca:FFV09_03640"/>
<feature type="compositionally biased region" description="Basic and acidic residues" evidence="3">
    <location>
        <begin position="84"/>
        <end position="105"/>
    </location>
</feature>
<evidence type="ECO:0000256" key="3">
    <source>
        <dbReference type="SAM" id="MobiDB-lite"/>
    </source>
</evidence>
<dbReference type="GO" id="GO:0016881">
    <property type="term" value="F:acid-amino acid ligase activity"/>
    <property type="evidence" value="ECO:0007669"/>
    <property type="project" value="UniProtKB-ARBA"/>
</dbReference>
<dbReference type="InterPro" id="IPR037455">
    <property type="entry name" value="LucA/IucC-like"/>
</dbReference>
<feature type="region of interest" description="Disordered" evidence="3">
    <location>
        <begin position="1"/>
        <end position="21"/>
    </location>
</feature>
<evidence type="ECO:0000313" key="7">
    <source>
        <dbReference type="Proteomes" id="UP000316968"/>
    </source>
</evidence>
<evidence type="ECO:0000313" key="6">
    <source>
        <dbReference type="EMBL" id="QDH20033.1"/>
    </source>
</evidence>
<dbReference type="Gene3D" id="3.30.310.280">
    <property type="match status" value="1"/>
</dbReference>
<feature type="domain" description="Aerobactin siderophore biosynthesis IucA/IucC N-terminal" evidence="4">
    <location>
        <begin position="195"/>
        <end position="444"/>
    </location>
</feature>
<dbReference type="Proteomes" id="UP000316968">
    <property type="component" value="Chromosome"/>
</dbReference>
<reference evidence="6 7" key="1">
    <citation type="submission" date="2019-06" db="EMBL/GenBank/DDBJ databases">
        <title>Saccharibacillus brassicae sp. nov., an endophytic bacterium isolated from Chinese cabbage seeds (Brassica pekinensis).</title>
        <authorList>
            <person name="Jiang L."/>
            <person name="Lee J."/>
            <person name="Kim S.W."/>
        </authorList>
    </citation>
    <scope>NUCLEOTIDE SEQUENCE [LARGE SCALE GENOMIC DNA]</scope>
    <source>
        <strain evidence="7">KCTC 43072 / ATSA2</strain>
    </source>
</reference>
<dbReference type="Pfam" id="PF06276">
    <property type="entry name" value="FhuF"/>
    <property type="match status" value="1"/>
</dbReference>
<evidence type="ECO:0000259" key="4">
    <source>
        <dbReference type="Pfam" id="PF04183"/>
    </source>
</evidence>
<dbReference type="InterPro" id="IPR007310">
    <property type="entry name" value="Aerobactin_biosyn_IucA/IucC_N"/>
</dbReference>
<proteinExistence type="inferred from homology"/>
<dbReference type="Gene3D" id="6.10.250.3370">
    <property type="match status" value="1"/>
</dbReference>
<dbReference type="InterPro" id="IPR022770">
    <property type="entry name" value="IucA/IucC-like_C"/>
</dbReference>
<evidence type="ECO:0000256" key="1">
    <source>
        <dbReference type="ARBA" id="ARBA00004924"/>
    </source>
</evidence>
<accession>A0A4Y6UQW9</accession>
<feature type="region of interest" description="Disordered" evidence="3">
    <location>
        <begin position="642"/>
        <end position="662"/>
    </location>
</feature>